<evidence type="ECO:0000256" key="1">
    <source>
        <dbReference type="SAM" id="Phobius"/>
    </source>
</evidence>
<accession>A0AA36GKN6</accession>
<keyword evidence="3" id="KW-1185">Reference proteome</keyword>
<keyword evidence="1" id="KW-0812">Transmembrane</keyword>
<evidence type="ECO:0000313" key="3">
    <source>
        <dbReference type="Proteomes" id="UP001176961"/>
    </source>
</evidence>
<reference evidence="2" key="1">
    <citation type="submission" date="2023-07" db="EMBL/GenBank/DDBJ databases">
        <authorList>
            <consortium name="CYATHOMIX"/>
        </authorList>
    </citation>
    <scope>NUCLEOTIDE SEQUENCE</scope>
    <source>
        <strain evidence="2">N/A</strain>
    </source>
</reference>
<organism evidence="2 3">
    <name type="scientific">Cylicocyclus nassatus</name>
    <name type="common">Nematode worm</name>
    <dbReference type="NCBI Taxonomy" id="53992"/>
    <lineage>
        <taxon>Eukaryota</taxon>
        <taxon>Metazoa</taxon>
        <taxon>Ecdysozoa</taxon>
        <taxon>Nematoda</taxon>
        <taxon>Chromadorea</taxon>
        <taxon>Rhabditida</taxon>
        <taxon>Rhabditina</taxon>
        <taxon>Rhabditomorpha</taxon>
        <taxon>Strongyloidea</taxon>
        <taxon>Strongylidae</taxon>
        <taxon>Cylicocyclus</taxon>
    </lineage>
</organism>
<comment type="caution">
    <text evidence="2">The sequence shown here is derived from an EMBL/GenBank/DDBJ whole genome shotgun (WGS) entry which is preliminary data.</text>
</comment>
<dbReference type="Proteomes" id="UP001176961">
    <property type="component" value="Unassembled WGS sequence"/>
</dbReference>
<dbReference type="AlphaFoldDB" id="A0AA36GKN6"/>
<gene>
    <name evidence="2" type="ORF">CYNAS_LOCUS5365</name>
</gene>
<sequence>MRHLITRYSQNPIGYADFWKAILAIRNRLLFQESESIRSYVFMYKRKRAQSDISQYICVHCKKANKYEAILVSGDMFLEDPVMLRHTCIPVERTKDKADKLSCEQVRGNPEATLHPTINHWLTIFDKIEIMAWGGNAEKRNAVMAHYMKKMVMKADDTLIIACCFAFLFALVGDGIHTINPRSRRGAAIPLLYAVTKNKREEDYVTIFNKLKAAIEEAIEGLSLAQPGSAVQSDEEATRRARTSCVRAVQEVSNLLAEHLARRAIQDDVQRTTNIAENYHGRLRKILGKKHPPLAQLVLAFRSFAQLVLAFRSFTLLAKGTLARMLRRSEPKMLRERDRIRWEKVKGAMASFTTLRSENLLDTVTVEEFLRRMSKYTSDKAI</sequence>
<evidence type="ECO:0000313" key="2">
    <source>
        <dbReference type="EMBL" id="CAJ0593382.1"/>
    </source>
</evidence>
<feature type="transmembrane region" description="Helical" evidence="1">
    <location>
        <begin position="158"/>
        <end position="176"/>
    </location>
</feature>
<proteinExistence type="predicted"/>
<protein>
    <submittedName>
        <fullName evidence="2">Uncharacterized protein</fullName>
    </submittedName>
</protein>
<keyword evidence="1" id="KW-1133">Transmembrane helix</keyword>
<name>A0AA36GKN6_CYLNA</name>
<dbReference type="EMBL" id="CATQJL010000112">
    <property type="protein sequence ID" value="CAJ0593382.1"/>
    <property type="molecule type" value="Genomic_DNA"/>
</dbReference>
<keyword evidence="1" id="KW-0472">Membrane</keyword>